<dbReference type="EMBL" id="CP002630">
    <property type="protein sequence ID" value="AEB12678.1"/>
    <property type="molecule type" value="Genomic_DNA"/>
</dbReference>
<dbReference type="SUPFAM" id="SSF51735">
    <property type="entry name" value="NAD(P)-binding Rossmann-fold domains"/>
    <property type="match status" value="1"/>
</dbReference>
<dbReference type="HOGENOM" id="CLU_010194_2_10_0"/>
<feature type="domain" description="Ketoreductase" evidence="3">
    <location>
        <begin position="4"/>
        <end position="186"/>
    </location>
</feature>
<dbReference type="AlphaFoldDB" id="F2NKL8"/>
<keyword evidence="5" id="KW-1185">Reference proteome</keyword>
<dbReference type="InterPro" id="IPR057326">
    <property type="entry name" value="KR_dom"/>
</dbReference>
<dbReference type="InterPro" id="IPR050259">
    <property type="entry name" value="SDR"/>
</dbReference>
<comment type="similarity">
    <text evidence="1 2">Belongs to the short-chain dehydrogenases/reductases (SDR) family.</text>
</comment>
<organism evidence="4 5">
    <name type="scientific">Marinithermus hydrothermalis (strain DSM 14884 / JCM 11576 / T1)</name>
    <dbReference type="NCBI Taxonomy" id="869210"/>
    <lineage>
        <taxon>Bacteria</taxon>
        <taxon>Thermotogati</taxon>
        <taxon>Deinococcota</taxon>
        <taxon>Deinococci</taxon>
        <taxon>Thermales</taxon>
        <taxon>Thermaceae</taxon>
        <taxon>Marinithermus</taxon>
    </lineage>
</organism>
<dbReference type="SMART" id="SM00822">
    <property type="entry name" value="PKS_KR"/>
    <property type="match status" value="1"/>
</dbReference>
<dbReference type="GO" id="GO:0032787">
    <property type="term" value="P:monocarboxylic acid metabolic process"/>
    <property type="evidence" value="ECO:0007669"/>
    <property type="project" value="UniProtKB-ARBA"/>
</dbReference>
<protein>
    <submittedName>
        <fullName evidence="4">3-oxoacyl-(Acyl-carrier-protein) reductase</fullName>
        <ecNumber evidence="4">1.1.1.100</ecNumber>
    </submittedName>
</protein>
<dbReference type="KEGG" id="mhd:Marky_1948"/>
<reference evidence="4 5" key="1">
    <citation type="journal article" date="2012" name="Stand. Genomic Sci.">
        <title>Complete genome sequence of the aerobic, heterotroph Marinithermus hydrothermalis type strain (T1(T)) from a deep-sea hydrothermal vent chimney.</title>
        <authorList>
            <person name="Copeland A."/>
            <person name="Gu W."/>
            <person name="Yasawong M."/>
            <person name="Lapidus A."/>
            <person name="Lucas S."/>
            <person name="Deshpande S."/>
            <person name="Pagani I."/>
            <person name="Tapia R."/>
            <person name="Cheng J.F."/>
            <person name="Goodwin L.A."/>
            <person name="Pitluck S."/>
            <person name="Liolios K."/>
            <person name="Ivanova N."/>
            <person name="Mavromatis K."/>
            <person name="Mikhailova N."/>
            <person name="Pati A."/>
            <person name="Chen A."/>
            <person name="Palaniappan K."/>
            <person name="Land M."/>
            <person name="Pan C."/>
            <person name="Brambilla E.M."/>
            <person name="Rohde M."/>
            <person name="Tindall B.J."/>
            <person name="Sikorski J."/>
            <person name="Goker M."/>
            <person name="Detter J.C."/>
            <person name="Bristow J."/>
            <person name="Eisen J.A."/>
            <person name="Markowitz V."/>
            <person name="Hugenholtz P."/>
            <person name="Kyrpides N.C."/>
            <person name="Klenk H.P."/>
            <person name="Woyke T."/>
        </authorList>
    </citation>
    <scope>NUCLEOTIDE SEQUENCE [LARGE SCALE GENOMIC DNA]</scope>
    <source>
        <strain evidence="5">DSM 14884 / JCM 11576 / T1</strain>
    </source>
</reference>
<evidence type="ECO:0000256" key="2">
    <source>
        <dbReference type="RuleBase" id="RU000363"/>
    </source>
</evidence>
<dbReference type="OrthoDB" id="9803333at2"/>
<dbReference type="PROSITE" id="PS00061">
    <property type="entry name" value="ADH_SHORT"/>
    <property type="match status" value="1"/>
</dbReference>
<dbReference type="PANTHER" id="PTHR42879:SF2">
    <property type="entry name" value="3-OXOACYL-[ACYL-CARRIER-PROTEIN] REDUCTASE FABG"/>
    <property type="match status" value="1"/>
</dbReference>
<evidence type="ECO:0000259" key="3">
    <source>
        <dbReference type="SMART" id="SM00822"/>
    </source>
</evidence>
<dbReference type="GO" id="GO:0004316">
    <property type="term" value="F:3-oxoacyl-[acyl-carrier-protein] reductase (NADPH) activity"/>
    <property type="evidence" value="ECO:0007669"/>
    <property type="project" value="UniProtKB-EC"/>
</dbReference>
<dbReference type="PRINTS" id="PR00080">
    <property type="entry name" value="SDRFAMILY"/>
</dbReference>
<dbReference type="InterPro" id="IPR020904">
    <property type="entry name" value="Sc_DH/Rdtase_CS"/>
</dbReference>
<dbReference type="PANTHER" id="PTHR42879">
    <property type="entry name" value="3-OXOACYL-(ACYL-CARRIER-PROTEIN) REDUCTASE"/>
    <property type="match status" value="1"/>
</dbReference>
<evidence type="ECO:0000256" key="1">
    <source>
        <dbReference type="ARBA" id="ARBA00006484"/>
    </source>
</evidence>
<name>F2NKL8_MARHT</name>
<evidence type="ECO:0000313" key="4">
    <source>
        <dbReference type="EMBL" id="AEB12678.1"/>
    </source>
</evidence>
<dbReference type="Proteomes" id="UP000007030">
    <property type="component" value="Chromosome"/>
</dbReference>
<gene>
    <name evidence="4" type="ordered locus">Marky_1948</name>
</gene>
<dbReference type="STRING" id="869210.Marky_1948"/>
<dbReference type="PRINTS" id="PR00081">
    <property type="entry name" value="GDHRDH"/>
</dbReference>
<dbReference type="Pfam" id="PF00106">
    <property type="entry name" value="adh_short"/>
    <property type="match status" value="1"/>
</dbReference>
<keyword evidence="4" id="KW-0560">Oxidoreductase</keyword>
<dbReference type="InterPro" id="IPR002347">
    <property type="entry name" value="SDR_fam"/>
</dbReference>
<dbReference type="NCBIfam" id="NF005594">
    <property type="entry name" value="PRK07326.1"/>
    <property type="match status" value="1"/>
</dbReference>
<dbReference type="InterPro" id="IPR036291">
    <property type="entry name" value="NAD(P)-bd_dom_sf"/>
</dbReference>
<dbReference type="FunFam" id="3.40.50.720:FF:000084">
    <property type="entry name" value="Short-chain dehydrogenase reductase"/>
    <property type="match status" value="1"/>
</dbReference>
<evidence type="ECO:0000313" key="5">
    <source>
        <dbReference type="Proteomes" id="UP000007030"/>
    </source>
</evidence>
<dbReference type="RefSeq" id="WP_013704723.1">
    <property type="nucleotide sequence ID" value="NC_015387.1"/>
</dbReference>
<accession>F2NKL8</accession>
<dbReference type="Gene3D" id="3.40.50.720">
    <property type="entry name" value="NAD(P)-binding Rossmann-like Domain"/>
    <property type="match status" value="1"/>
</dbReference>
<sequence length="235" mass="25057">MQGKVALVTGASKGIGYAIAKALAQHGVKVGLFARSRERLETVAQELQAAGGEALPLPGDVTRYADLEAAVQRLEAAYGGLDILVNNAGIGIFKPVHELSLEEWRQVLATNLDGVFYGIKAAVPAMRRRGGGYIVNIGSLAAKNTFPGGAAYNASKFGLLGLSEAAMLDLRYENIRVTSILPGSVDTTFNNHPTGQAWKIQPEDVAQAVLFVLRTDPRIIPSQIDLRPSQPPRKA</sequence>
<dbReference type="EC" id="1.1.1.100" evidence="4"/>
<dbReference type="eggNOG" id="COG4221">
    <property type="taxonomic scope" value="Bacteria"/>
</dbReference>
<proteinExistence type="inferred from homology"/>